<reference evidence="2" key="1">
    <citation type="submission" date="2016-11" db="EMBL/GenBank/DDBJ databases">
        <authorList>
            <person name="Varghese N."/>
            <person name="Submissions S."/>
        </authorList>
    </citation>
    <scope>NUCLEOTIDE SEQUENCE [LARGE SCALE GENOMIC DNA]</scope>
    <source>
        <strain evidence="2">DSM 22363</strain>
    </source>
</reference>
<accession>A0A1N6FDI0</accession>
<protein>
    <submittedName>
        <fullName evidence="1">Uncharacterized protein</fullName>
    </submittedName>
</protein>
<name>A0A1N6FDI0_9SPHN</name>
<gene>
    <name evidence="1" type="ORF">SAMN02745824_2347</name>
</gene>
<evidence type="ECO:0000313" key="2">
    <source>
        <dbReference type="Proteomes" id="UP000185192"/>
    </source>
</evidence>
<organism evidence="1 2">
    <name type="scientific">Parasphingorhabdus marina DSM 22363</name>
    <dbReference type="NCBI Taxonomy" id="1123272"/>
    <lineage>
        <taxon>Bacteria</taxon>
        <taxon>Pseudomonadati</taxon>
        <taxon>Pseudomonadota</taxon>
        <taxon>Alphaproteobacteria</taxon>
        <taxon>Sphingomonadales</taxon>
        <taxon>Sphingomonadaceae</taxon>
        <taxon>Parasphingorhabdus</taxon>
    </lineage>
</organism>
<dbReference type="Proteomes" id="UP000185192">
    <property type="component" value="Unassembled WGS sequence"/>
</dbReference>
<dbReference type="STRING" id="1123272.SAMN02745824_2347"/>
<sequence length="179" mass="20403">MVTGLMALALAASPAEERPTAGILTVPHIDCISRQVSPADSRNWFNMARSGRETDAFVMAESPAMRCRKDHGWTQAQTRTAFRVALMDGWMREDGLISKIRKIGDFRDFLDSYYADNVKPDGRHILEHLFVSGKMDRDLTAEGYPADPESRELAYNYWEWRGALWDLEEEFRKGASDKP</sequence>
<keyword evidence="2" id="KW-1185">Reference proteome</keyword>
<dbReference type="AlphaFoldDB" id="A0A1N6FDI0"/>
<dbReference type="EMBL" id="FSQW01000002">
    <property type="protein sequence ID" value="SIN93266.1"/>
    <property type="molecule type" value="Genomic_DNA"/>
</dbReference>
<proteinExistence type="predicted"/>
<evidence type="ECO:0000313" key="1">
    <source>
        <dbReference type="EMBL" id="SIN93266.1"/>
    </source>
</evidence>